<accession>A0ABD3BR75</accession>
<reference evidence="2" key="1">
    <citation type="journal article" date="2024" name="IScience">
        <title>Strigolactones Initiate the Formation of Haustorium-like Structures in Castilleja.</title>
        <authorList>
            <person name="Buerger M."/>
            <person name="Peterson D."/>
            <person name="Chory J."/>
        </authorList>
    </citation>
    <scope>NUCLEOTIDE SEQUENCE [LARGE SCALE GENOMIC DNA]</scope>
</reference>
<comment type="caution">
    <text evidence="1">The sequence shown here is derived from an EMBL/GenBank/DDBJ whole genome shotgun (WGS) entry which is preliminary data.</text>
</comment>
<name>A0ABD3BR75_9LAMI</name>
<evidence type="ECO:0000313" key="1">
    <source>
        <dbReference type="EMBL" id="KAL3619728.1"/>
    </source>
</evidence>
<gene>
    <name evidence="1" type="ORF">CASFOL_034640</name>
</gene>
<evidence type="ECO:0000313" key="2">
    <source>
        <dbReference type="Proteomes" id="UP001632038"/>
    </source>
</evidence>
<dbReference type="AlphaFoldDB" id="A0ABD3BR75"/>
<proteinExistence type="predicted"/>
<dbReference type="EMBL" id="JAVIJP010000066">
    <property type="protein sequence ID" value="KAL3619728.1"/>
    <property type="molecule type" value="Genomic_DNA"/>
</dbReference>
<dbReference type="Proteomes" id="UP001632038">
    <property type="component" value="Unassembled WGS sequence"/>
</dbReference>
<protein>
    <submittedName>
        <fullName evidence="1">Uncharacterized protein</fullName>
    </submittedName>
</protein>
<keyword evidence="2" id="KW-1185">Reference proteome</keyword>
<organism evidence="1 2">
    <name type="scientific">Castilleja foliolosa</name>
    <dbReference type="NCBI Taxonomy" id="1961234"/>
    <lineage>
        <taxon>Eukaryota</taxon>
        <taxon>Viridiplantae</taxon>
        <taxon>Streptophyta</taxon>
        <taxon>Embryophyta</taxon>
        <taxon>Tracheophyta</taxon>
        <taxon>Spermatophyta</taxon>
        <taxon>Magnoliopsida</taxon>
        <taxon>eudicotyledons</taxon>
        <taxon>Gunneridae</taxon>
        <taxon>Pentapetalae</taxon>
        <taxon>asterids</taxon>
        <taxon>lamiids</taxon>
        <taxon>Lamiales</taxon>
        <taxon>Orobanchaceae</taxon>
        <taxon>Pedicularideae</taxon>
        <taxon>Castillejinae</taxon>
        <taxon>Castilleja</taxon>
    </lineage>
</organism>
<sequence length="113" mass="12971">MAFIVDDGKGISIAAFVWWCANPTGMRLDQLPFKPTSSHIIEADFLFLEFIFHCVYLGSIPVHLSMSSGNSNWDYEEMFAELRNGRVLTTVCMMKKLKSNVMLDLNRCRLQFL</sequence>